<name>A0A069PUW0_9BURK</name>
<evidence type="ECO:0000313" key="3">
    <source>
        <dbReference type="EMBL" id="KDR44340.1"/>
    </source>
</evidence>
<feature type="signal peptide" evidence="2">
    <location>
        <begin position="1"/>
        <end position="20"/>
    </location>
</feature>
<gene>
    <name evidence="3" type="ORF">BG61_19185</name>
</gene>
<dbReference type="EMBL" id="JFHC01000003">
    <property type="protein sequence ID" value="KDR44340.1"/>
    <property type="molecule type" value="Genomic_DNA"/>
</dbReference>
<protein>
    <recommendedName>
        <fullName evidence="5">Lipoprotein</fullName>
    </recommendedName>
</protein>
<proteinExistence type="predicted"/>
<keyword evidence="2" id="KW-0732">Signal</keyword>
<feature type="region of interest" description="Disordered" evidence="1">
    <location>
        <begin position="32"/>
        <end position="53"/>
    </location>
</feature>
<evidence type="ECO:0000256" key="1">
    <source>
        <dbReference type="SAM" id="MobiDB-lite"/>
    </source>
</evidence>
<feature type="chain" id="PRO_5007372623" description="Lipoprotein" evidence="2">
    <location>
        <begin position="21"/>
        <end position="281"/>
    </location>
</feature>
<evidence type="ECO:0000256" key="2">
    <source>
        <dbReference type="SAM" id="SignalP"/>
    </source>
</evidence>
<dbReference type="PROSITE" id="PS51257">
    <property type="entry name" value="PROKAR_LIPOPROTEIN"/>
    <property type="match status" value="1"/>
</dbReference>
<dbReference type="AlphaFoldDB" id="A0A069PUW0"/>
<accession>A0A069PUW0</accession>
<sequence length="281" mass="28035">MRLKKSACAVAALVTVLSLAACGGDNDNNTPAPTGASAPAAGAPASAPAGASAPAAVTQTQSFTAFRYLDGGLTGTQATLTFPPSSMTGTMAVGGASYATLTADAANDGVMSVSGTPNFGITLGNIPSATPVLLPGIVETCEAVAGGLGTPNPAIANALTKSTYVMVAGTPITDPTILGGRKFPVYYEDCLRDGSATPLTTHSSLTIDGSGNMSLFDGRTGVTTNTAAKVANGEVTPAGNHGDWLIPALYVINGQFRLAVIQHGTVAGGNTRDYVGVWLEQ</sequence>
<evidence type="ECO:0000313" key="4">
    <source>
        <dbReference type="Proteomes" id="UP000027466"/>
    </source>
</evidence>
<comment type="caution">
    <text evidence="3">The sequence shown here is derived from an EMBL/GenBank/DDBJ whole genome shotgun (WGS) entry which is preliminary data.</text>
</comment>
<dbReference type="Proteomes" id="UP000027466">
    <property type="component" value="Unassembled WGS sequence"/>
</dbReference>
<keyword evidence="4" id="KW-1185">Reference proteome</keyword>
<organism evidence="3 4">
    <name type="scientific">Caballeronia glathei</name>
    <dbReference type="NCBI Taxonomy" id="60547"/>
    <lineage>
        <taxon>Bacteria</taxon>
        <taxon>Pseudomonadati</taxon>
        <taxon>Pseudomonadota</taxon>
        <taxon>Betaproteobacteria</taxon>
        <taxon>Burkholderiales</taxon>
        <taxon>Burkholderiaceae</taxon>
        <taxon>Caballeronia</taxon>
    </lineage>
</organism>
<reference evidence="3 4" key="1">
    <citation type="submission" date="2014-03" db="EMBL/GenBank/DDBJ databases">
        <title>Draft Genome Sequences of Four Burkholderia Strains.</title>
        <authorList>
            <person name="Liu X.Y."/>
            <person name="Li C.X."/>
            <person name="Xu J.H."/>
        </authorList>
    </citation>
    <scope>NUCLEOTIDE SEQUENCE [LARGE SCALE GENOMIC DNA]</scope>
    <source>
        <strain evidence="3 4">DSM 50014</strain>
    </source>
</reference>
<dbReference type="RefSeq" id="WP_035941576.1">
    <property type="nucleotide sequence ID" value="NZ_CADFFX010000002.1"/>
</dbReference>
<evidence type="ECO:0008006" key="5">
    <source>
        <dbReference type="Google" id="ProtNLM"/>
    </source>
</evidence>